<evidence type="ECO:0000313" key="3">
    <source>
        <dbReference type="Proteomes" id="UP000770015"/>
    </source>
</evidence>
<dbReference type="EMBL" id="JAGSXJ010000012">
    <property type="protein sequence ID" value="KAH6686913.1"/>
    <property type="molecule type" value="Genomic_DNA"/>
</dbReference>
<feature type="compositionally biased region" description="Basic and acidic residues" evidence="1">
    <location>
        <begin position="45"/>
        <end position="54"/>
    </location>
</feature>
<dbReference type="Proteomes" id="UP000770015">
    <property type="component" value="Unassembled WGS sequence"/>
</dbReference>
<feature type="region of interest" description="Disordered" evidence="1">
    <location>
        <begin position="37"/>
        <end position="63"/>
    </location>
</feature>
<keyword evidence="3" id="KW-1185">Reference proteome</keyword>
<proteinExistence type="predicted"/>
<evidence type="ECO:0000313" key="2">
    <source>
        <dbReference type="EMBL" id="KAH6686913.1"/>
    </source>
</evidence>
<comment type="caution">
    <text evidence="2">The sequence shown here is derived from an EMBL/GenBank/DDBJ whole genome shotgun (WGS) entry which is preliminary data.</text>
</comment>
<name>A0A9P8VBN4_9PEZI</name>
<protein>
    <submittedName>
        <fullName evidence="2">Uncharacterized protein</fullName>
    </submittedName>
</protein>
<gene>
    <name evidence="2" type="ORF">F5X68DRAFT_13405</name>
</gene>
<dbReference type="AlphaFoldDB" id="A0A9P8VBN4"/>
<accession>A0A9P8VBN4</accession>
<sequence length="225" mass="23370">MWLSSGPAALGAVLPQAVLSCASQRNVLENPRHHIIRAQTAGGDRGSRLAERASSRQHGTTSWSHSIFFSPPTSSYISFRLQSGKSSGMVGPKPANLTAKVISRAADDPRSSPPGLLVADQQGQVAQQGYAARTGTAGIILMPLSPVLSQPSGVPGATSSTSLGAAPDFSTTKQMPPECSHHPSDVTISVPIPWEPTNSPIAGAPVSHPCTYHARIVMLAELAAL</sequence>
<reference evidence="2" key="1">
    <citation type="journal article" date="2021" name="Nat. Commun.">
        <title>Genetic determinants of endophytism in the Arabidopsis root mycobiome.</title>
        <authorList>
            <person name="Mesny F."/>
            <person name="Miyauchi S."/>
            <person name="Thiergart T."/>
            <person name="Pickel B."/>
            <person name="Atanasova L."/>
            <person name="Karlsson M."/>
            <person name="Huettel B."/>
            <person name="Barry K.W."/>
            <person name="Haridas S."/>
            <person name="Chen C."/>
            <person name="Bauer D."/>
            <person name="Andreopoulos W."/>
            <person name="Pangilinan J."/>
            <person name="LaButti K."/>
            <person name="Riley R."/>
            <person name="Lipzen A."/>
            <person name="Clum A."/>
            <person name="Drula E."/>
            <person name="Henrissat B."/>
            <person name="Kohler A."/>
            <person name="Grigoriev I.V."/>
            <person name="Martin F.M."/>
            <person name="Hacquard S."/>
        </authorList>
    </citation>
    <scope>NUCLEOTIDE SEQUENCE</scope>
    <source>
        <strain evidence="2">MPI-SDFR-AT-0117</strain>
    </source>
</reference>
<evidence type="ECO:0000256" key="1">
    <source>
        <dbReference type="SAM" id="MobiDB-lite"/>
    </source>
</evidence>
<organism evidence="2 3">
    <name type="scientific">Plectosphaerella plurivora</name>
    <dbReference type="NCBI Taxonomy" id="936078"/>
    <lineage>
        <taxon>Eukaryota</taxon>
        <taxon>Fungi</taxon>
        <taxon>Dikarya</taxon>
        <taxon>Ascomycota</taxon>
        <taxon>Pezizomycotina</taxon>
        <taxon>Sordariomycetes</taxon>
        <taxon>Hypocreomycetidae</taxon>
        <taxon>Glomerellales</taxon>
        <taxon>Plectosphaerellaceae</taxon>
        <taxon>Plectosphaerella</taxon>
    </lineage>
</organism>